<organism evidence="2 3">
    <name type="scientific">Protopolystoma xenopodis</name>
    <dbReference type="NCBI Taxonomy" id="117903"/>
    <lineage>
        <taxon>Eukaryota</taxon>
        <taxon>Metazoa</taxon>
        <taxon>Spiralia</taxon>
        <taxon>Lophotrochozoa</taxon>
        <taxon>Platyhelminthes</taxon>
        <taxon>Monogenea</taxon>
        <taxon>Polyopisthocotylea</taxon>
        <taxon>Polystomatidea</taxon>
        <taxon>Polystomatidae</taxon>
        <taxon>Protopolystoma</taxon>
    </lineage>
</organism>
<comment type="caution">
    <text evidence="2">The sequence shown here is derived from an EMBL/GenBank/DDBJ whole genome shotgun (WGS) entry which is preliminary data.</text>
</comment>
<feature type="compositionally biased region" description="Polar residues" evidence="1">
    <location>
        <begin position="132"/>
        <end position="147"/>
    </location>
</feature>
<evidence type="ECO:0000313" key="2">
    <source>
        <dbReference type="EMBL" id="VEL30727.1"/>
    </source>
</evidence>
<accession>A0A3S5CRL9</accession>
<dbReference type="EMBL" id="CAAALY010114919">
    <property type="protein sequence ID" value="VEL30727.1"/>
    <property type="molecule type" value="Genomic_DNA"/>
</dbReference>
<proteinExistence type="predicted"/>
<feature type="region of interest" description="Disordered" evidence="1">
    <location>
        <begin position="1"/>
        <end position="171"/>
    </location>
</feature>
<dbReference type="AlphaFoldDB" id="A0A3S5CRL9"/>
<feature type="compositionally biased region" description="Polar residues" evidence="1">
    <location>
        <begin position="29"/>
        <end position="53"/>
    </location>
</feature>
<feature type="compositionally biased region" description="Basic residues" evidence="1">
    <location>
        <begin position="121"/>
        <end position="131"/>
    </location>
</feature>
<evidence type="ECO:0000313" key="3">
    <source>
        <dbReference type="Proteomes" id="UP000784294"/>
    </source>
</evidence>
<feature type="compositionally biased region" description="Low complexity" evidence="1">
    <location>
        <begin position="14"/>
        <end position="28"/>
    </location>
</feature>
<reference evidence="2" key="1">
    <citation type="submission" date="2018-11" db="EMBL/GenBank/DDBJ databases">
        <authorList>
            <consortium name="Pathogen Informatics"/>
        </authorList>
    </citation>
    <scope>NUCLEOTIDE SEQUENCE</scope>
</reference>
<feature type="compositionally biased region" description="Polar residues" evidence="1">
    <location>
        <begin position="61"/>
        <end position="77"/>
    </location>
</feature>
<evidence type="ECO:0000256" key="1">
    <source>
        <dbReference type="SAM" id="MobiDB-lite"/>
    </source>
</evidence>
<gene>
    <name evidence="2" type="ORF">PXEA_LOCUS24167</name>
</gene>
<dbReference type="Proteomes" id="UP000784294">
    <property type="component" value="Unassembled WGS sequence"/>
</dbReference>
<name>A0A3S5CRL9_9PLAT</name>
<keyword evidence="3" id="KW-1185">Reference proteome</keyword>
<sequence>MNTGHVSSDHQTHSGQSLSQVSNQSSKSHTGLSIRQSGGLPCSSTTQPIQANCSVIGPSQVGHSSRTPNNGASNSSGLGPGLERPAGGNRKSSACPGSISNTGVGTGGGGASAHRGGSRGSGRRAHQHSHPHTASGQLHSTSFQPDNSLEVDGRSKHGASSQVGSFSHYFM</sequence>
<protein>
    <submittedName>
        <fullName evidence="2">Uncharacterized protein</fullName>
    </submittedName>
</protein>